<dbReference type="GO" id="GO:0071111">
    <property type="term" value="F:cyclic-guanylate-specific phosphodiesterase activity"/>
    <property type="evidence" value="ECO:0007669"/>
    <property type="project" value="InterPro"/>
</dbReference>
<keyword evidence="2" id="KW-1003">Cell membrane</keyword>
<sequence>MTKRYLSLRTAVILPFTLVLIATISIITVVQKITNENMLQEISQKQLTNISQNISSNLTGFLLAPFKVSIAVSDAIAYNNIYDPNNSSQLTDFMRFTYLSLESHMPQLDALSFGGEIDGQYIGMRREKGHHFSLMKKDNNTDGYLLLYKGETEASGIRGKIPHYAPQIRPWYAPVAKSRKPMWSEPYTNNDERQEITLSAQTPVLKDKQLIGVLTADIKLTTFDRFLAEQKKQNNASVFIFDQNKRLIAHSDTNNPILSSNEPKTSRNNPLSITGSRISITESVDPIIRKTAQKIIGLTDAEIDNHAFSFILGSERYFSYLTPYTDEHGLTWYISVTLPESELLGELPYQQQQALLFGLLACLFTAGIGFVVFNRITSPIKKTANAARELALGHWSTRIPDNGFIRETSMLVKSFNDMAQNLRISFSELRKQLIYDSLTQLYSRQGLIEECSHNNISAQGMLVVIGVEKFRAINDSLGHVRGDQVLVIISERLKSLLPDNYLLARVSGDEFAIYAPELSSSEQADKFITQIKQQFVSPIKIHSELVLINAVIGSTQVIADDGIENSLRNASIALSYAKKEPIRYSAYLPEMADVSLKRTQTIALITQAIKNDEFIPFYQPLVDLQTKKIIGAEALARWLSPTKGIIPPNDFISIAEEYGLIHQIGHQILLKSCIDTQQAIESGHWDKEFHLHVNVSVTQLLLPSFIDSLQSILKESKIAAHNLTLEVTESNIVSNDVVIKENLRAICALGISIAIDDFGTGYSSLAYLQKMDFDCLKIDRSFTNTLTADNADSSIVAAILTITKELDIVVLSEGVETEEQAKILTDLGCQQAQGYLYGRPVPLEQWPDNIDVSHLS</sequence>
<evidence type="ECO:0000259" key="9">
    <source>
        <dbReference type="PROSITE" id="PS50885"/>
    </source>
</evidence>
<dbReference type="Pfam" id="PF00563">
    <property type="entry name" value="EAL"/>
    <property type="match status" value="1"/>
</dbReference>
<feature type="domain" description="GGDEF" evidence="10">
    <location>
        <begin position="458"/>
        <end position="591"/>
    </location>
</feature>
<dbReference type="PROSITE" id="PS50885">
    <property type="entry name" value="HAMP"/>
    <property type="match status" value="1"/>
</dbReference>
<dbReference type="Gene3D" id="6.10.340.10">
    <property type="match status" value="1"/>
</dbReference>
<evidence type="ECO:0000259" key="10">
    <source>
        <dbReference type="PROSITE" id="PS50887"/>
    </source>
</evidence>
<dbReference type="InterPro" id="IPR035919">
    <property type="entry name" value="EAL_sf"/>
</dbReference>
<dbReference type="Gene3D" id="3.20.20.450">
    <property type="entry name" value="EAL domain"/>
    <property type="match status" value="1"/>
</dbReference>
<name>A0A5Q0TI41_9VIBR</name>
<evidence type="ECO:0000256" key="3">
    <source>
        <dbReference type="ARBA" id="ARBA00022692"/>
    </source>
</evidence>
<dbReference type="Proteomes" id="UP000348942">
    <property type="component" value="Chromosome 1"/>
</dbReference>
<feature type="region of interest" description="Disordered" evidence="6">
    <location>
        <begin position="253"/>
        <end position="272"/>
    </location>
</feature>
<dbReference type="AlphaFoldDB" id="A0A5Q0TI41"/>
<dbReference type="PROSITE" id="PS50883">
    <property type="entry name" value="EAL"/>
    <property type="match status" value="1"/>
</dbReference>
<dbReference type="InterPro" id="IPR003660">
    <property type="entry name" value="HAMP_dom"/>
</dbReference>
<dbReference type="SUPFAM" id="SSF55073">
    <property type="entry name" value="Nucleotide cyclase"/>
    <property type="match status" value="1"/>
</dbReference>
<dbReference type="InterPro" id="IPR050706">
    <property type="entry name" value="Cyclic-di-GMP_PDE-like"/>
</dbReference>
<evidence type="ECO:0000256" key="4">
    <source>
        <dbReference type="ARBA" id="ARBA00022989"/>
    </source>
</evidence>
<gene>
    <name evidence="11" type="ORF">GFB47_10915</name>
</gene>
<dbReference type="SMART" id="SM00304">
    <property type="entry name" value="HAMP"/>
    <property type="match status" value="1"/>
</dbReference>
<keyword evidence="5 7" id="KW-0472">Membrane</keyword>
<dbReference type="RefSeq" id="WP_153447994.1">
    <property type="nucleotide sequence ID" value="NZ_CP045699.1"/>
</dbReference>
<dbReference type="CDD" id="cd12913">
    <property type="entry name" value="PDC1_MCP_like"/>
    <property type="match status" value="1"/>
</dbReference>
<evidence type="ECO:0000256" key="7">
    <source>
        <dbReference type="SAM" id="Phobius"/>
    </source>
</evidence>
<dbReference type="InterPro" id="IPR043128">
    <property type="entry name" value="Rev_trsase/Diguanyl_cyclase"/>
</dbReference>
<keyword evidence="3 7" id="KW-0812">Transmembrane</keyword>
<dbReference type="PROSITE" id="PS50887">
    <property type="entry name" value="GGDEF"/>
    <property type="match status" value="1"/>
</dbReference>
<dbReference type="GO" id="GO:0005886">
    <property type="term" value="C:plasma membrane"/>
    <property type="evidence" value="ECO:0007669"/>
    <property type="project" value="UniProtKB-SubCell"/>
</dbReference>
<dbReference type="SUPFAM" id="SSF141868">
    <property type="entry name" value="EAL domain-like"/>
    <property type="match status" value="1"/>
</dbReference>
<evidence type="ECO:0000259" key="8">
    <source>
        <dbReference type="PROSITE" id="PS50883"/>
    </source>
</evidence>
<dbReference type="SMART" id="SM00267">
    <property type="entry name" value="GGDEF"/>
    <property type="match status" value="1"/>
</dbReference>
<dbReference type="EMBL" id="CP045699">
    <property type="protein sequence ID" value="QGA65856.1"/>
    <property type="molecule type" value="Genomic_DNA"/>
</dbReference>
<protein>
    <submittedName>
        <fullName evidence="11">EAL domain-containing protein</fullName>
    </submittedName>
</protein>
<dbReference type="PANTHER" id="PTHR33121">
    <property type="entry name" value="CYCLIC DI-GMP PHOSPHODIESTERASE PDEF"/>
    <property type="match status" value="1"/>
</dbReference>
<feature type="transmembrane region" description="Helical" evidence="7">
    <location>
        <begin position="12"/>
        <end position="30"/>
    </location>
</feature>
<evidence type="ECO:0000256" key="6">
    <source>
        <dbReference type="SAM" id="MobiDB-lite"/>
    </source>
</evidence>
<reference evidence="11 12" key="1">
    <citation type="submission" date="2019-10" db="EMBL/GenBank/DDBJ databases">
        <title>Vibrio sp. nov., isolated from Coralline algae surface.</title>
        <authorList>
            <person name="Geng Y."/>
            <person name="Zhang X."/>
        </authorList>
    </citation>
    <scope>NUCLEOTIDE SEQUENCE [LARGE SCALE GENOMIC DNA]</scope>
    <source>
        <strain evidence="11 12">SM1977</strain>
    </source>
</reference>
<dbReference type="SMART" id="SM00052">
    <property type="entry name" value="EAL"/>
    <property type="match status" value="1"/>
</dbReference>
<evidence type="ECO:0000313" key="12">
    <source>
        <dbReference type="Proteomes" id="UP000348942"/>
    </source>
</evidence>
<comment type="subcellular location">
    <subcellularLocation>
        <location evidence="1">Cell membrane</location>
        <topology evidence="1">Multi-pass membrane protein</topology>
    </subcellularLocation>
</comment>
<organism evidence="11 12">
    <name type="scientific">Vibrio algicola</name>
    <dbReference type="NCBI Taxonomy" id="2662262"/>
    <lineage>
        <taxon>Bacteria</taxon>
        <taxon>Pseudomonadati</taxon>
        <taxon>Pseudomonadota</taxon>
        <taxon>Gammaproteobacteria</taxon>
        <taxon>Vibrionales</taxon>
        <taxon>Vibrionaceae</taxon>
        <taxon>Vibrio</taxon>
    </lineage>
</organism>
<dbReference type="InterPro" id="IPR000160">
    <property type="entry name" value="GGDEF_dom"/>
</dbReference>
<evidence type="ECO:0000256" key="1">
    <source>
        <dbReference type="ARBA" id="ARBA00004651"/>
    </source>
</evidence>
<proteinExistence type="predicted"/>
<dbReference type="GO" id="GO:0007165">
    <property type="term" value="P:signal transduction"/>
    <property type="evidence" value="ECO:0007669"/>
    <property type="project" value="InterPro"/>
</dbReference>
<dbReference type="CDD" id="cd06225">
    <property type="entry name" value="HAMP"/>
    <property type="match status" value="1"/>
</dbReference>
<dbReference type="SUPFAM" id="SSF158472">
    <property type="entry name" value="HAMP domain-like"/>
    <property type="match status" value="1"/>
</dbReference>
<dbReference type="Gene3D" id="3.30.450.20">
    <property type="entry name" value="PAS domain"/>
    <property type="match status" value="2"/>
</dbReference>
<dbReference type="InterPro" id="IPR033479">
    <property type="entry name" value="dCache_1"/>
</dbReference>
<dbReference type="Gene3D" id="3.30.70.270">
    <property type="match status" value="1"/>
</dbReference>
<accession>A0A5Q0TI41</accession>
<evidence type="ECO:0000313" key="11">
    <source>
        <dbReference type="EMBL" id="QGA65856.1"/>
    </source>
</evidence>
<dbReference type="CDD" id="cd01948">
    <property type="entry name" value="EAL"/>
    <property type="match status" value="1"/>
</dbReference>
<feature type="domain" description="HAMP" evidence="9">
    <location>
        <begin position="374"/>
        <end position="427"/>
    </location>
</feature>
<dbReference type="CDD" id="cd01949">
    <property type="entry name" value="GGDEF"/>
    <property type="match status" value="1"/>
</dbReference>
<dbReference type="InterPro" id="IPR001633">
    <property type="entry name" value="EAL_dom"/>
</dbReference>
<feature type="domain" description="EAL" evidence="8">
    <location>
        <begin position="598"/>
        <end position="854"/>
    </location>
</feature>
<keyword evidence="12" id="KW-1185">Reference proteome</keyword>
<dbReference type="Pfam" id="PF00672">
    <property type="entry name" value="HAMP"/>
    <property type="match status" value="1"/>
</dbReference>
<dbReference type="Pfam" id="PF00990">
    <property type="entry name" value="GGDEF"/>
    <property type="match status" value="1"/>
</dbReference>
<dbReference type="NCBIfam" id="TIGR00254">
    <property type="entry name" value="GGDEF"/>
    <property type="match status" value="1"/>
</dbReference>
<dbReference type="InterPro" id="IPR029787">
    <property type="entry name" value="Nucleotide_cyclase"/>
</dbReference>
<dbReference type="Pfam" id="PF02743">
    <property type="entry name" value="dCache_1"/>
    <property type="match status" value="1"/>
</dbReference>
<evidence type="ECO:0000256" key="2">
    <source>
        <dbReference type="ARBA" id="ARBA00022475"/>
    </source>
</evidence>
<evidence type="ECO:0000256" key="5">
    <source>
        <dbReference type="ARBA" id="ARBA00023136"/>
    </source>
</evidence>
<keyword evidence="4 7" id="KW-1133">Transmembrane helix</keyword>
<dbReference type="PANTHER" id="PTHR33121:SF70">
    <property type="entry name" value="SIGNALING PROTEIN YKOW"/>
    <property type="match status" value="1"/>
</dbReference>